<feature type="region of interest" description="Disordered" evidence="1">
    <location>
        <begin position="158"/>
        <end position="177"/>
    </location>
</feature>
<reference evidence="2 3" key="1">
    <citation type="journal article" date="2023" name="Commun. Biol.">
        <title>Reorganization of the ancestral sex-determining regions during the evolution of trioecy in Pleodorina starrii.</title>
        <authorList>
            <person name="Takahashi K."/>
            <person name="Suzuki S."/>
            <person name="Kawai-Toyooka H."/>
            <person name="Yamamoto K."/>
            <person name="Hamaji T."/>
            <person name="Ootsuki R."/>
            <person name="Yamaguchi H."/>
            <person name="Kawachi M."/>
            <person name="Higashiyama T."/>
            <person name="Nozaki H."/>
        </authorList>
    </citation>
    <scope>NUCLEOTIDE SEQUENCE [LARGE SCALE GENOMIC DNA]</scope>
    <source>
        <strain evidence="2 3">NIES-4479</strain>
    </source>
</reference>
<evidence type="ECO:0000256" key="1">
    <source>
        <dbReference type="SAM" id="MobiDB-lite"/>
    </source>
</evidence>
<feature type="compositionally biased region" description="Polar residues" evidence="1">
    <location>
        <begin position="31"/>
        <end position="43"/>
    </location>
</feature>
<proteinExistence type="predicted"/>
<evidence type="ECO:0000313" key="2">
    <source>
        <dbReference type="EMBL" id="GLC57346.1"/>
    </source>
</evidence>
<feature type="region of interest" description="Disordered" evidence="1">
    <location>
        <begin position="1"/>
        <end position="102"/>
    </location>
</feature>
<gene>
    <name evidence="2" type="primary">PLESTB001737</name>
    <name evidence="2" type="ORF">PLESTB_001214600</name>
</gene>
<keyword evidence="3" id="KW-1185">Reference proteome</keyword>
<dbReference type="EMBL" id="BRXU01000018">
    <property type="protein sequence ID" value="GLC57346.1"/>
    <property type="molecule type" value="Genomic_DNA"/>
</dbReference>
<feature type="region of interest" description="Disordered" evidence="1">
    <location>
        <begin position="209"/>
        <end position="234"/>
    </location>
</feature>
<organism evidence="2 3">
    <name type="scientific">Pleodorina starrii</name>
    <dbReference type="NCBI Taxonomy" id="330485"/>
    <lineage>
        <taxon>Eukaryota</taxon>
        <taxon>Viridiplantae</taxon>
        <taxon>Chlorophyta</taxon>
        <taxon>core chlorophytes</taxon>
        <taxon>Chlorophyceae</taxon>
        <taxon>CS clade</taxon>
        <taxon>Chlamydomonadales</taxon>
        <taxon>Volvocaceae</taxon>
        <taxon>Pleodorina</taxon>
    </lineage>
</organism>
<accession>A0A9W6F6B4</accession>
<dbReference type="AlphaFoldDB" id="A0A9W6F6B4"/>
<comment type="caution">
    <text evidence="2">The sequence shown here is derived from an EMBL/GenBank/DDBJ whole genome shotgun (WGS) entry which is preliminary data.</text>
</comment>
<feature type="compositionally biased region" description="Polar residues" evidence="1">
    <location>
        <begin position="90"/>
        <end position="100"/>
    </location>
</feature>
<protein>
    <submittedName>
        <fullName evidence="2">Uncharacterized protein</fullName>
    </submittedName>
</protein>
<name>A0A9W6F6B4_9CHLO</name>
<sequence>MSWPTARLRPVETNDSDVGFVKGRQVLPAGTRQSQQRPNNSHEQFAALFGYSPNESLLHTRAPNAEGDGTGHQPSGNSSPKSGKGRRSPTRQSTTLNSTEEMQHALGYRTKRKGEHDLTPAQQRAFQFHSAINKSTIGLTPDLNPGSIFDSAAATLPHAAADEGRSQRQQQQQWPEGAEVLAREGPSVTRLALSNREGSAASTWTGALCALSPQGSPQPHSGGRQGGAALGPSPVLAPAMTLEHAGGRSEQASWWCRWADGWRCCSVLEGG</sequence>
<evidence type="ECO:0000313" key="3">
    <source>
        <dbReference type="Proteomes" id="UP001165080"/>
    </source>
</evidence>
<dbReference type="Proteomes" id="UP001165080">
    <property type="component" value="Unassembled WGS sequence"/>
</dbReference>